<feature type="signal peptide" evidence="8">
    <location>
        <begin position="1"/>
        <end position="16"/>
    </location>
</feature>
<comment type="caution">
    <text evidence="7">Lacks conserved residue(s) required for the propagation of feature annotation.</text>
</comment>
<evidence type="ECO:0000256" key="1">
    <source>
        <dbReference type="ARBA" id="ARBA00004141"/>
    </source>
</evidence>
<keyword evidence="3 7" id="KW-0812">Transmembrane</keyword>
<feature type="chain" id="PRO_5019155661" description="Palmitoyltransferase" evidence="8">
    <location>
        <begin position="17"/>
        <end position="201"/>
    </location>
</feature>
<proteinExistence type="inferred from homology"/>
<dbReference type="EC" id="2.3.1.225" evidence="7"/>
<evidence type="ECO:0000313" key="11">
    <source>
        <dbReference type="Proteomes" id="UP000283509"/>
    </source>
</evidence>
<comment type="caution">
    <text evidence="10">The sequence shown here is derived from an EMBL/GenBank/DDBJ whole genome shotgun (WGS) entry which is preliminary data.</text>
</comment>
<feature type="transmembrane region" description="Helical" evidence="7">
    <location>
        <begin position="147"/>
        <end position="169"/>
    </location>
</feature>
<evidence type="ECO:0000256" key="4">
    <source>
        <dbReference type="ARBA" id="ARBA00022989"/>
    </source>
</evidence>
<dbReference type="AlphaFoldDB" id="A0A423SVD3"/>
<dbReference type="GO" id="GO:0019706">
    <property type="term" value="F:protein-cysteine S-palmitoyltransferase activity"/>
    <property type="evidence" value="ECO:0007669"/>
    <property type="project" value="UniProtKB-EC"/>
</dbReference>
<dbReference type="InterPro" id="IPR039859">
    <property type="entry name" value="PFA4/ZDH16/20/ERF2-like"/>
</dbReference>
<evidence type="ECO:0000256" key="7">
    <source>
        <dbReference type="RuleBase" id="RU079119"/>
    </source>
</evidence>
<keyword evidence="8" id="KW-0732">Signal</keyword>
<dbReference type="EMBL" id="QCYY01002711">
    <property type="protein sequence ID" value="ROT68177.1"/>
    <property type="molecule type" value="Genomic_DNA"/>
</dbReference>
<keyword evidence="4 7" id="KW-1133">Transmembrane helix</keyword>
<dbReference type="PROSITE" id="PS50216">
    <property type="entry name" value="DHHC"/>
    <property type="match status" value="1"/>
</dbReference>
<dbReference type="STRING" id="6689.A0A423SVD3"/>
<comment type="domain">
    <text evidence="7">The DHHC domain is required for palmitoyltransferase activity.</text>
</comment>
<protein>
    <recommendedName>
        <fullName evidence="7">Palmitoyltransferase</fullName>
        <ecNumber evidence="7">2.3.1.225</ecNumber>
    </recommendedName>
</protein>
<evidence type="ECO:0000256" key="6">
    <source>
        <dbReference type="ARBA" id="ARBA00023315"/>
    </source>
</evidence>
<accession>A0A423SVD3</accession>
<evidence type="ECO:0000256" key="2">
    <source>
        <dbReference type="ARBA" id="ARBA00022679"/>
    </source>
</evidence>
<evidence type="ECO:0000256" key="5">
    <source>
        <dbReference type="ARBA" id="ARBA00023136"/>
    </source>
</evidence>
<name>A0A423SVD3_PENVA</name>
<keyword evidence="5 7" id="KW-0472">Membrane</keyword>
<dbReference type="Pfam" id="PF01529">
    <property type="entry name" value="DHHC"/>
    <property type="match status" value="1"/>
</dbReference>
<comment type="subcellular location">
    <subcellularLocation>
        <location evidence="1">Membrane</location>
        <topology evidence="1">Multi-pass membrane protein</topology>
    </subcellularLocation>
</comment>
<dbReference type="PANTHER" id="PTHR12246">
    <property type="entry name" value="PALMITOYLTRANSFERASE ZDHHC16"/>
    <property type="match status" value="1"/>
</dbReference>
<dbReference type="Proteomes" id="UP000283509">
    <property type="component" value="Unassembled WGS sequence"/>
</dbReference>
<reference evidence="10 11" key="2">
    <citation type="submission" date="2019-01" db="EMBL/GenBank/DDBJ databases">
        <title>The decoding of complex shrimp genome reveals the adaptation for benthos swimmer, frequently molting mechanism and breeding impact on genome.</title>
        <authorList>
            <person name="Sun Y."/>
            <person name="Gao Y."/>
            <person name="Yu Y."/>
        </authorList>
    </citation>
    <scope>NUCLEOTIDE SEQUENCE [LARGE SCALE GENOMIC DNA]</scope>
    <source>
        <tissue evidence="10">Muscle</tissue>
    </source>
</reference>
<dbReference type="GO" id="GO:0016020">
    <property type="term" value="C:membrane"/>
    <property type="evidence" value="ECO:0007669"/>
    <property type="project" value="UniProtKB-SubCell"/>
</dbReference>
<gene>
    <name evidence="10" type="ORF">C7M84_013714</name>
</gene>
<evidence type="ECO:0000256" key="3">
    <source>
        <dbReference type="ARBA" id="ARBA00022692"/>
    </source>
</evidence>
<evidence type="ECO:0000259" key="9">
    <source>
        <dbReference type="Pfam" id="PF01529"/>
    </source>
</evidence>
<sequence length="201" mass="22634">MVFVWLSGTCLYLVRATACAGFDPPEKRGDDVYDDVIESGAWRICGECEQQVPRLASHCRTCGICYFMRDHHCVWLDICICHVNDRWFMGGLFFGLIALCYGFHLSLTTVCHPRLLNIYFMDVLVPEACPDAFIDFQSSLTTSGACYALLLGILVALALSSSCVFVAGVKLREYKQRRLLPGQPGFSVSSGFKNCLNFWWR</sequence>
<dbReference type="OrthoDB" id="430659at2759"/>
<keyword evidence="6 7" id="KW-0012">Acyltransferase</keyword>
<keyword evidence="11" id="KW-1185">Reference proteome</keyword>
<evidence type="ECO:0000256" key="8">
    <source>
        <dbReference type="SAM" id="SignalP"/>
    </source>
</evidence>
<organism evidence="10 11">
    <name type="scientific">Penaeus vannamei</name>
    <name type="common">Whiteleg shrimp</name>
    <name type="synonym">Litopenaeus vannamei</name>
    <dbReference type="NCBI Taxonomy" id="6689"/>
    <lineage>
        <taxon>Eukaryota</taxon>
        <taxon>Metazoa</taxon>
        <taxon>Ecdysozoa</taxon>
        <taxon>Arthropoda</taxon>
        <taxon>Crustacea</taxon>
        <taxon>Multicrustacea</taxon>
        <taxon>Malacostraca</taxon>
        <taxon>Eumalacostraca</taxon>
        <taxon>Eucarida</taxon>
        <taxon>Decapoda</taxon>
        <taxon>Dendrobranchiata</taxon>
        <taxon>Penaeoidea</taxon>
        <taxon>Penaeidae</taxon>
        <taxon>Penaeus</taxon>
    </lineage>
</organism>
<reference evidence="10 11" key="1">
    <citation type="submission" date="2018-04" db="EMBL/GenBank/DDBJ databases">
        <authorList>
            <person name="Zhang X."/>
            <person name="Yuan J."/>
            <person name="Li F."/>
            <person name="Xiang J."/>
        </authorList>
    </citation>
    <scope>NUCLEOTIDE SEQUENCE [LARGE SCALE GENOMIC DNA]</scope>
    <source>
        <tissue evidence="10">Muscle</tissue>
    </source>
</reference>
<comment type="similarity">
    <text evidence="7">Belongs to the DHHC palmitoyltransferase family.</text>
</comment>
<comment type="catalytic activity">
    <reaction evidence="7">
        <text>L-cysteinyl-[protein] + hexadecanoyl-CoA = S-hexadecanoyl-L-cysteinyl-[protein] + CoA</text>
        <dbReference type="Rhea" id="RHEA:36683"/>
        <dbReference type="Rhea" id="RHEA-COMP:10131"/>
        <dbReference type="Rhea" id="RHEA-COMP:11032"/>
        <dbReference type="ChEBI" id="CHEBI:29950"/>
        <dbReference type="ChEBI" id="CHEBI:57287"/>
        <dbReference type="ChEBI" id="CHEBI:57379"/>
        <dbReference type="ChEBI" id="CHEBI:74151"/>
        <dbReference type="EC" id="2.3.1.225"/>
    </reaction>
</comment>
<dbReference type="InterPro" id="IPR001594">
    <property type="entry name" value="Palmitoyltrfase_DHHC"/>
</dbReference>
<feature type="domain" description="Palmitoyltransferase DHHC" evidence="9">
    <location>
        <begin position="41"/>
        <end position="140"/>
    </location>
</feature>
<evidence type="ECO:0000313" key="10">
    <source>
        <dbReference type="EMBL" id="ROT68177.1"/>
    </source>
</evidence>
<keyword evidence="2 7" id="KW-0808">Transferase</keyword>